<dbReference type="EMBL" id="BART01008297">
    <property type="protein sequence ID" value="GAG53607.1"/>
    <property type="molecule type" value="Genomic_DNA"/>
</dbReference>
<gene>
    <name evidence="1" type="ORF">S01H4_18706</name>
</gene>
<comment type="caution">
    <text evidence="1">The sequence shown here is derived from an EMBL/GenBank/DDBJ whole genome shotgun (WGS) entry which is preliminary data.</text>
</comment>
<organism evidence="1">
    <name type="scientific">marine sediment metagenome</name>
    <dbReference type="NCBI Taxonomy" id="412755"/>
    <lineage>
        <taxon>unclassified sequences</taxon>
        <taxon>metagenomes</taxon>
        <taxon>ecological metagenomes</taxon>
    </lineage>
</organism>
<feature type="non-terminal residue" evidence="1">
    <location>
        <position position="1"/>
    </location>
</feature>
<dbReference type="AlphaFoldDB" id="X0Z5D3"/>
<feature type="non-terminal residue" evidence="1">
    <location>
        <position position="417"/>
    </location>
</feature>
<proteinExistence type="predicted"/>
<evidence type="ECO:0000313" key="1">
    <source>
        <dbReference type="EMBL" id="GAG53607.1"/>
    </source>
</evidence>
<reference evidence="1" key="1">
    <citation type="journal article" date="2014" name="Front. Microbiol.">
        <title>High frequency of phylogenetically diverse reductive dehalogenase-homologous genes in deep subseafloor sedimentary metagenomes.</title>
        <authorList>
            <person name="Kawai M."/>
            <person name="Futagami T."/>
            <person name="Toyoda A."/>
            <person name="Takaki Y."/>
            <person name="Nishi S."/>
            <person name="Hori S."/>
            <person name="Arai W."/>
            <person name="Tsubouchi T."/>
            <person name="Morono Y."/>
            <person name="Uchiyama I."/>
            <person name="Ito T."/>
            <person name="Fujiyama A."/>
            <person name="Inagaki F."/>
            <person name="Takami H."/>
        </authorList>
    </citation>
    <scope>NUCLEOTIDE SEQUENCE</scope>
    <source>
        <strain evidence="1">Expedition CK06-06</strain>
    </source>
</reference>
<sequence length="417" mass="48255">FYSRRYDTADPALARFFYNFYRTLGPAHAILQSAGTSNALQSMIITLTLTRGQLRIKDNLSEEAVRARAKTTDTSKLAEELKNELKKFSAAFDGAKVKQIEHECKMLHVLLDLINFDYFFLLKKFDSKILEDNYLYTPRFEAVNGKYIVDNLKDFLEIIPALDPKTNWASILDMLKEYRQVEVISHNEWNKLLQAIMKVQRSKVLEMVVQLIDKDPFYKPTPRMYEKKVVEEYLSKIKSEVEFIAQKIVQEKREVKIESLASFVVGTSSISRLSNYTETANMRFSKRNLTGYIYITPLNYLKAFLLDFIKKDVKEVVNFFVIKGIWSTNTTPRLLSDAYQQFRQITDALLKFDSSLGEGEELGRKVKTAVFIAGRSKKDYNSLREIVMNINHTAKDLIYHGVENCIAMGKVLKLILE</sequence>
<name>X0Z5D3_9ZZZZ</name>
<accession>X0Z5D3</accession>
<protein>
    <submittedName>
        <fullName evidence="1">Uncharacterized protein</fullName>
    </submittedName>
</protein>